<comment type="caution">
    <text evidence="2">The sequence shown here is derived from an EMBL/GenBank/DDBJ whole genome shotgun (WGS) entry which is preliminary data.</text>
</comment>
<evidence type="ECO:0000313" key="2">
    <source>
        <dbReference type="EMBL" id="RQW61265.1"/>
    </source>
</evidence>
<dbReference type="OrthoDB" id="5904793at2"/>
<keyword evidence="1" id="KW-1133">Transmembrane helix</keyword>
<organism evidence="2 3">
    <name type="scientific">Vibrio viridaestus</name>
    <dbReference type="NCBI Taxonomy" id="2487322"/>
    <lineage>
        <taxon>Bacteria</taxon>
        <taxon>Pseudomonadati</taxon>
        <taxon>Pseudomonadota</taxon>
        <taxon>Gammaproteobacteria</taxon>
        <taxon>Vibrionales</taxon>
        <taxon>Vibrionaceae</taxon>
        <taxon>Vibrio</taxon>
    </lineage>
</organism>
<evidence type="ECO:0000313" key="3">
    <source>
        <dbReference type="Proteomes" id="UP000281112"/>
    </source>
</evidence>
<name>A0A3N9TCN7_9VIBR</name>
<feature type="transmembrane region" description="Helical" evidence="1">
    <location>
        <begin position="35"/>
        <end position="53"/>
    </location>
</feature>
<gene>
    <name evidence="2" type="ORF">EES38_20310</name>
</gene>
<feature type="transmembrane region" description="Helical" evidence="1">
    <location>
        <begin position="12"/>
        <end position="29"/>
    </location>
</feature>
<protein>
    <recommendedName>
        <fullName evidence="4">NADH dehydrogenase</fullName>
    </recommendedName>
</protein>
<dbReference type="EMBL" id="RJVQ01000014">
    <property type="protein sequence ID" value="RQW61265.1"/>
    <property type="molecule type" value="Genomic_DNA"/>
</dbReference>
<keyword evidence="3" id="KW-1185">Reference proteome</keyword>
<dbReference type="Proteomes" id="UP000281112">
    <property type="component" value="Unassembled WGS sequence"/>
</dbReference>
<dbReference type="AlphaFoldDB" id="A0A3N9TCN7"/>
<keyword evidence="1" id="KW-0812">Transmembrane</keyword>
<evidence type="ECO:0008006" key="4">
    <source>
        <dbReference type="Google" id="ProtNLM"/>
    </source>
</evidence>
<evidence type="ECO:0000256" key="1">
    <source>
        <dbReference type="SAM" id="Phobius"/>
    </source>
</evidence>
<sequence>MLARYMGMTPKQQSYLFTFGLALTVLGMVLTDMWVPMVVGAIILTGLTVEAWIRTQHLIPMHNDIRALKKQVEALQHKINQNE</sequence>
<reference evidence="2 3" key="1">
    <citation type="submission" date="2018-11" db="EMBL/GenBank/DDBJ databases">
        <title>Vibrio LJC006 sp. nov., isolated from seawater during the bloom of the enteromorpha.</title>
        <authorList>
            <person name="Liang J."/>
        </authorList>
    </citation>
    <scope>NUCLEOTIDE SEQUENCE [LARGE SCALE GENOMIC DNA]</scope>
    <source>
        <strain evidence="2 3">LJC006</strain>
    </source>
</reference>
<proteinExistence type="predicted"/>
<keyword evidence="1" id="KW-0472">Membrane</keyword>
<accession>A0A3N9TCN7</accession>
<dbReference type="RefSeq" id="WP_124939045.1">
    <property type="nucleotide sequence ID" value="NZ_RJVQ01000014.1"/>
</dbReference>